<dbReference type="PANTHER" id="PTHR47642">
    <property type="entry name" value="ATP-DEPENDENT DNA HELICASE"/>
    <property type="match status" value="1"/>
</dbReference>
<dbReference type="PANTHER" id="PTHR47642:SF5">
    <property type="entry name" value="ATP-DEPENDENT DNA HELICASE"/>
    <property type="match status" value="1"/>
</dbReference>
<proteinExistence type="predicted"/>
<protein>
    <recommendedName>
        <fullName evidence="4">DNA helicase</fullName>
    </recommendedName>
</protein>
<dbReference type="Gene3D" id="3.40.50.300">
    <property type="entry name" value="P-loop containing nucleotide triphosphate hydrolases"/>
    <property type="match status" value="1"/>
</dbReference>
<evidence type="ECO:0000313" key="3">
    <source>
        <dbReference type="Proteomes" id="UP001244341"/>
    </source>
</evidence>
<dbReference type="SUPFAM" id="SSF52540">
    <property type="entry name" value="P-loop containing nucleoside triphosphate hydrolases"/>
    <property type="match status" value="1"/>
</dbReference>
<dbReference type="InterPro" id="IPR051055">
    <property type="entry name" value="PIF1_helicase"/>
</dbReference>
<dbReference type="InterPro" id="IPR027417">
    <property type="entry name" value="P-loop_NTPase"/>
</dbReference>
<accession>A0ABY8TGX8</accession>
<evidence type="ECO:0000313" key="2">
    <source>
        <dbReference type="EMBL" id="WIA08217.1"/>
    </source>
</evidence>
<keyword evidence="3" id="KW-1185">Reference proteome</keyword>
<organism evidence="2 3">
    <name type="scientific">Tetradesmus obliquus</name>
    <name type="common">Green alga</name>
    <name type="synonym">Acutodesmus obliquus</name>
    <dbReference type="NCBI Taxonomy" id="3088"/>
    <lineage>
        <taxon>Eukaryota</taxon>
        <taxon>Viridiplantae</taxon>
        <taxon>Chlorophyta</taxon>
        <taxon>core chlorophytes</taxon>
        <taxon>Chlorophyceae</taxon>
        <taxon>CS clade</taxon>
        <taxon>Sphaeropleales</taxon>
        <taxon>Scenedesmaceae</taxon>
        <taxon>Tetradesmus</taxon>
    </lineage>
</organism>
<dbReference type="EMBL" id="CP126208">
    <property type="protein sequence ID" value="WIA08217.1"/>
    <property type="molecule type" value="Genomic_DNA"/>
</dbReference>
<feature type="compositionally biased region" description="Low complexity" evidence="1">
    <location>
        <begin position="190"/>
        <end position="207"/>
    </location>
</feature>
<evidence type="ECO:0008006" key="4">
    <source>
        <dbReference type="Google" id="ProtNLM"/>
    </source>
</evidence>
<gene>
    <name evidence="2" type="ORF">OEZ85_007666</name>
</gene>
<sequence>MPCTTLGPPVAADGMPSAAPVPRPAMQVNQNVLLPIVQLQLSATGQITPVYAAAAASNLLFLSPVDVGGLSAEFIERCFMDLQQWEGFENGLAMQTLYQLNAGLPLMLGVIKCGVRIALRMNGFLVAAPTSQLPLVDGPVISYDRTSGYTVAQTAALVDKALQQQKDLGNPVIRQYLTVLERAAAEHEQQQQQQHQQQQGSGTQPAASQGYFDGGITFSEYVKMRSMQLFSRFTLVREYLLVMIQVYMVHHMLSAVKESTLKDEVQRIKDNNPSMPIKRRIRFASAAVLSKAITPSESACIAAGIPIIQTSYKVTYVDVTPPAKRRAYLGRGGKMAASHVTLYMSRPESCMDLLFEDYFAQHIVVGHDSNVQRPQGATTDHAVMDQLTNSVYKCEKRRLVRLPDFHPVYQSEALFYKHLLCSKPWRSEEDMRPRDGSWFNECVRQGVVSSLADVDRAIDGYASFHMHDTAVIEQLRELFKQKQDLSFLWGTVSAPSSHDADVQQEHIDAFYTLKDMMSWTGNAHVSMLVGATTAAAAQRLNRPGQADTIDALLGLWVGGEFGMLPVDSQLRAALEAARVCIFDEFSMLTYDKLMYMKHRMRMATRAGQPIKLLILSGDEQQLPPVCKHKFNSKLGHCKKCHVCTTPDWQEAQHFELEEVYRQASDQPFLHFLNNSRKHTPTASNIDYILGAFRAVEVENSFFLGSDPATPKQHATLIRLTIIEQSQ</sequence>
<dbReference type="Proteomes" id="UP001244341">
    <property type="component" value="Chromosome 1b"/>
</dbReference>
<evidence type="ECO:0000256" key="1">
    <source>
        <dbReference type="SAM" id="MobiDB-lite"/>
    </source>
</evidence>
<feature type="region of interest" description="Disordered" evidence="1">
    <location>
        <begin position="187"/>
        <end position="207"/>
    </location>
</feature>
<reference evidence="2 3" key="1">
    <citation type="submission" date="2023-05" db="EMBL/GenBank/DDBJ databases">
        <title>A 100% complete, gapless, phased diploid assembly of the Scenedesmus obliquus UTEX 3031 genome.</title>
        <authorList>
            <person name="Biondi T.C."/>
            <person name="Hanschen E.R."/>
            <person name="Kwon T."/>
            <person name="Eng W."/>
            <person name="Kruse C.P.S."/>
            <person name="Koehler S.I."/>
            <person name="Kunde Y."/>
            <person name="Gleasner C.D."/>
            <person name="You Mak K.T."/>
            <person name="Polle J."/>
            <person name="Hovde B.T."/>
            <person name="Starkenburg S.R."/>
        </authorList>
    </citation>
    <scope>NUCLEOTIDE SEQUENCE [LARGE SCALE GENOMIC DNA]</scope>
    <source>
        <strain evidence="2 3">DOE0152z</strain>
    </source>
</reference>
<name>A0ABY8TGX8_TETOB</name>